<evidence type="ECO:0000256" key="5">
    <source>
        <dbReference type="ARBA" id="ARBA00022695"/>
    </source>
</evidence>
<dbReference type="HOGENOM" id="CLU_029499_1_0_0"/>
<dbReference type="EMBL" id="CP001032">
    <property type="protein sequence ID" value="ACB74849.1"/>
    <property type="molecule type" value="Genomic_DNA"/>
</dbReference>
<evidence type="ECO:0000313" key="12">
    <source>
        <dbReference type="Proteomes" id="UP000007013"/>
    </source>
</evidence>
<dbReference type="GO" id="GO:0003983">
    <property type="term" value="F:UTP:glucose-1-phosphate uridylyltransferase activity"/>
    <property type="evidence" value="ECO:0007669"/>
    <property type="project" value="UniProtKB-EC"/>
</dbReference>
<accession>B1ZTR3</accession>
<dbReference type="PANTHER" id="PTHR43197:SF1">
    <property type="entry name" value="UTP--GLUCOSE-1-PHOSPHATE URIDYLYLTRANSFERASE"/>
    <property type="match status" value="1"/>
</dbReference>
<comment type="similarity">
    <text evidence="1">Belongs to the UDPGP type 2 family.</text>
</comment>
<dbReference type="Proteomes" id="UP000007013">
    <property type="component" value="Chromosome"/>
</dbReference>
<dbReference type="InterPro" id="IPR005771">
    <property type="entry name" value="GalU_uridylyltTrfase_bac/arc"/>
</dbReference>
<evidence type="ECO:0000256" key="1">
    <source>
        <dbReference type="ARBA" id="ARBA00006890"/>
    </source>
</evidence>
<evidence type="ECO:0000256" key="6">
    <source>
        <dbReference type="ARBA" id="ARBA00031455"/>
    </source>
</evidence>
<evidence type="ECO:0000313" key="11">
    <source>
        <dbReference type="EMBL" id="ACB74849.1"/>
    </source>
</evidence>
<keyword evidence="12" id="KW-1185">Reference proteome</keyword>
<dbReference type="InterPro" id="IPR005835">
    <property type="entry name" value="NTP_transferase_dom"/>
</dbReference>
<organism evidence="11 12">
    <name type="scientific">Opitutus terrae (strain DSM 11246 / JCM 15787 / PB90-1)</name>
    <dbReference type="NCBI Taxonomy" id="452637"/>
    <lineage>
        <taxon>Bacteria</taxon>
        <taxon>Pseudomonadati</taxon>
        <taxon>Verrucomicrobiota</taxon>
        <taxon>Opitutia</taxon>
        <taxon>Opitutales</taxon>
        <taxon>Opitutaceae</taxon>
        <taxon>Opitutus</taxon>
    </lineage>
</organism>
<gene>
    <name evidence="11" type="ordered locus">Oter_1565</name>
</gene>
<keyword evidence="5" id="KW-0548">Nucleotidyltransferase</keyword>
<dbReference type="OrthoDB" id="9803871at2"/>
<evidence type="ECO:0000256" key="9">
    <source>
        <dbReference type="ARBA" id="ARBA00048128"/>
    </source>
</evidence>
<dbReference type="SUPFAM" id="SSF53448">
    <property type="entry name" value="Nucleotide-diphospho-sugar transferases"/>
    <property type="match status" value="1"/>
</dbReference>
<dbReference type="Pfam" id="PF00483">
    <property type="entry name" value="NTP_transferase"/>
    <property type="match status" value="1"/>
</dbReference>
<dbReference type="RefSeq" id="WP_012374387.1">
    <property type="nucleotide sequence ID" value="NC_010571.1"/>
</dbReference>
<dbReference type="KEGG" id="ote:Oter_1565"/>
<dbReference type="GO" id="GO:0006011">
    <property type="term" value="P:UDP-alpha-D-glucose metabolic process"/>
    <property type="evidence" value="ECO:0007669"/>
    <property type="project" value="InterPro"/>
</dbReference>
<evidence type="ECO:0000256" key="4">
    <source>
        <dbReference type="ARBA" id="ARBA00022679"/>
    </source>
</evidence>
<dbReference type="STRING" id="452637.Oter_1565"/>
<dbReference type="AlphaFoldDB" id="B1ZTR3"/>
<dbReference type="InterPro" id="IPR029044">
    <property type="entry name" value="Nucleotide-diphossugar_trans"/>
</dbReference>
<keyword evidence="4 11" id="KW-0808">Transferase</keyword>
<evidence type="ECO:0000256" key="3">
    <source>
        <dbReference type="ARBA" id="ARBA00019048"/>
    </source>
</evidence>
<evidence type="ECO:0000256" key="2">
    <source>
        <dbReference type="ARBA" id="ARBA00012415"/>
    </source>
</evidence>
<dbReference type="PANTHER" id="PTHR43197">
    <property type="entry name" value="UTP--GLUCOSE-1-PHOSPHATE URIDYLYLTRANSFERASE"/>
    <property type="match status" value="1"/>
</dbReference>
<evidence type="ECO:0000259" key="10">
    <source>
        <dbReference type="Pfam" id="PF00483"/>
    </source>
</evidence>
<dbReference type="Gene3D" id="3.90.550.10">
    <property type="entry name" value="Spore Coat Polysaccharide Biosynthesis Protein SpsA, Chain A"/>
    <property type="match status" value="1"/>
</dbReference>
<evidence type="ECO:0000256" key="8">
    <source>
        <dbReference type="ARBA" id="ARBA00032341"/>
    </source>
</evidence>
<comment type="catalytic activity">
    <reaction evidence="9">
        <text>alpha-D-glucose 1-phosphate + UTP + H(+) = UDP-alpha-D-glucose + diphosphate</text>
        <dbReference type="Rhea" id="RHEA:19889"/>
        <dbReference type="ChEBI" id="CHEBI:15378"/>
        <dbReference type="ChEBI" id="CHEBI:33019"/>
        <dbReference type="ChEBI" id="CHEBI:46398"/>
        <dbReference type="ChEBI" id="CHEBI:58601"/>
        <dbReference type="ChEBI" id="CHEBI:58885"/>
        <dbReference type="EC" id="2.7.7.9"/>
    </reaction>
</comment>
<sequence>MKIRKALVTAANPRQRTLPLQTLVDPHGETKAALQIILEEAAGAGVDEFCVIVCPGDESAYAEACGTLRERVRFIPQSTPRGYGHAVLCGREFIGDEPFLHLVGDHLHVSHNDKSCARQLIDIAVAENASVSAVQPTRESQLTSYGAVGGRLVGGEQPLYQIESVLEKPTPSVAEQQLIVPGLRAGFYLCFFGLHVLGAEIFSLLEQQQAAAPDTPLSLSPALHALASRQRYLAFSVAGRRYDIGASYGLLFAQLALSLSGRDRDHVLTQLVELLAARPKE</sequence>
<name>B1ZTR3_OPITP</name>
<proteinExistence type="inferred from homology"/>
<feature type="domain" description="Nucleotidyl transferase" evidence="10">
    <location>
        <begin position="32"/>
        <end position="246"/>
    </location>
</feature>
<evidence type="ECO:0000256" key="7">
    <source>
        <dbReference type="ARBA" id="ARBA00031959"/>
    </source>
</evidence>
<reference evidence="11 12" key="1">
    <citation type="journal article" date="2011" name="J. Bacteriol.">
        <title>Genome sequence of the verrucomicrobium Opitutus terrae PB90-1, an abundant inhabitant of rice paddy soil ecosystems.</title>
        <authorList>
            <person name="van Passel M.W."/>
            <person name="Kant R."/>
            <person name="Palva A."/>
            <person name="Copeland A."/>
            <person name="Lucas S."/>
            <person name="Lapidus A."/>
            <person name="Glavina del Rio T."/>
            <person name="Pitluck S."/>
            <person name="Goltsman E."/>
            <person name="Clum A."/>
            <person name="Sun H."/>
            <person name="Schmutz J."/>
            <person name="Larimer F.W."/>
            <person name="Land M.L."/>
            <person name="Hauser L."/>
            <person name="Kyrpides N."/>
            <person name="Mikhailova N."/>
            <person name="Richardson P.P."/>
            <person name="Janssen P.H."/>
            <person name="de Vos W.M."/>
            <person name="Smidt H."/>
        </authorList>
    </citation>
    <scope>NUCLEOTIDE SEQUENCE [LARGE SCALE GENOMIC DNA]</scope>
    <source>
        <strain evidence="12">DSM 11246 / JCM 15787 / PB90-1</strain>
    </source>
</reference>
<dbReference type="eggNOG" id="COG1210">
    <property type="taxonomic scope" value="Bacteria"/>
</dbReference>
<dbReference type="EC" id="2.7.7.9" evidence="2"/>
<protein>
    <recommendedName>
        <fullName evidence="3">UTP--glucose-1-phosphate uridylyltransferase</fullName>
        <ecNumber evidence="2">2.7.7.9</ecNumber>
    </recommendedName>
    <alternativeName>
        <fullName evidence="6">Alpha-D-glucosyl-1-phosphate uridylyltransferase</fullName>
    </alternativeName>
    <alternativeName>
        <fullName evidence="7">UDP-glucose pyrophosphorylase</fullName>
    </alternativeName>
    <alternativeName>
        <fullName evidence="8">Uridine diphosphoglucose pyrophosphorylase</fullName>
    </alternativeName>
</protein>